<evidence type="ECO:0000313" key="12">
    <source>
        <dbReference type="EMBL" id="PHQ16829.1"/>
    </source>
</evidence>
<feature type="transmembrane region" description="Helical" evidence="8">
    <location>
        <begin position="6"/>
        <end position="23"/>
    </location>
</feature>
<feature type="compositionally biased region" description="Basic and acidic residues" evidence="10">
    <location>
        <begin position="123"/>
        <end position="133"/>
    </location>
</feature>
<keyword evidence="7 8" id="KW-0131">Cell cycle</keyword>
<organism evidence="12 13">
    <name type="scientific">Marinobacter profundi</name>
    <dbReference type="NCBI Taxonomy" id="2666256"/>
    <lineage>
        <taxon>Bacteria</taxon>
        <taxon>Pseudomonadati</taxon>
        <taxon>Pseudomonadota</taxon>
        <taxon>Gammaproteobacteria</taxon>
        <taxon>Pseudomonadales</taxon>
        <taxon>Marinobacteraceae</taxon>
        <taxon>Marinobacter</taxon>
    </lineage>
</organism>
<keyword evidence="3 8" id="KW-0132">Cell division</keyword>
<evidence type="ECO:0000256" key="5">
    <source>
        <dbReference type="ARBA" id="ARBA00022989"/>
    </source>
</evidence>
<dbReference type="EMBL" id="NTFH01000003">
    <property type="protein sequence ID" value="PHQ16829.1"/>
    <property type="molecule type" value="Genomic_DNA"/>
</dbReference>
<dbReference type="InterPro" id="IPR011919">
    <property type="entry name" value="Cell_div_ZipA"/>
</dbReference>
<dbReference type="GO" id="GO:0005886">
    <property type="term" value="C:plasma membrane"/>
    <property type="evidence" value="ECO:0007669"/>
    <property type="project" value="UniProtKB-SubCell"/>
</dbReference>
<dbReference type="SMART" id="SM00771">
    <property type="entry name" value="ZipA_C"/>
    <property type="match status" value="1"/>
</dbReference>
<name>A0A2G1UR23_9GAMM</name>
<sequence>MSLREWLIAIGTLVILGIIIDGIRRVRRARKESMAISSGMGADDLQESPLDEEYNPELPNGGARTVSRETLEERGYVKSSGRSRFANPEPKPTRPVIAAGGSMADQERAAVTGAPQADSLPVADDRQDASHDDWQEEVAPRRPAGQADDMNSDSGWGALDDDPELDAGFAGESRATPRPLEVAPDQPAAQPVADNVPPLVTADVQQDTARRERPETKAASEPLAGANRPEAQEVVVINVLAKREREFQGAALKKLFEACGLEYGDMDIYHRHEQVVTTSPVQFSVANAVEPGTFRPADMPALSTPGISFFMSLPGPSNAMQAFDFMLETAQCVVKNLGGELKDERRSVMTPQTIEHCRQRIREFERKQRSRRPG</sequence>
<evidence type="ECO:0000256" key="9">
    <source>
        <dbReference type="RuleBase" id="RU003612"/>
    </source>
</evidence>
<dbReference type="InterPro" id="IPR036765">
    <property type="entry name" value="ZipA_FtsZ-bd_C_sf"/>
</dbReference>
<evidence type="ECO:0000256" key="7">
    <source>
        <dbReference type="ARBA" id="ARBA00023306"/>
    </source>
</evidence>
<evidence type="ECO:0000259" key="11">
    <source>
        <dbReference type="SMART" id="SM00771"/>
    </source>
</evidence>
<feature type="compositionally biased region" description="Basic and acidic residues" evidence="10">
    <location>
        <begin position="208"/>
        <end position="218"/>
    </location>
</feature>
<dbReference type="GO" id="GO:0032153">
    <property type="term" value="C:cell division site"/>
    <property type="evidence" value="ECO:0007669"/>
    <property type="project" value="UniProtKB-UniRule"/>
</dbReference>
<dbReference type="HAMAP" id="MF_00509">
    <property type="entry name" value="ZipA"/>
    <property type="match status" value="1"/>
</dbReference>
<protein>
    <recommendedName>
        <fullName evidence="8 9">Cell division protein ZipA</fullName>
    </recommendedName>
</protein>
<dbReference type="NCBIfam" id="TIGR02205">
    <property type="entry name" value="septum_zipA"/>
    <property type="match status" value="1"/>
</dbReference>
<dbReference type="PANTHER" id="PTHR38685:SF1">
    <property type="entry name" value="CELL DIVISION PROTEIN ZIPA"/>
    <property type="match status" value="1"/>
</dbReference>
<dbReference type="PANTHER" id="PTHR38685">
    <property type="entry name" value="CELL DIVISION PROTEIN ZIPA"/>
    <property type="match status" value="1"/>
</dbReference>
<keyword evidence="13" id="KW-1185">Reference proteome</keyword>
<gene>
    <name evidence="8 12" type="primary">zipA</name>
    <name evidence="12" type="ORF">CLH61_02320</name>
</gene>
<keyword evidence="6 8" id="KW-0472">Membrane</keyword>
<feature type="region of interest" description="Disordered" evidence="10">
    <location>
        <begin position="38"/>
        <end position="227"/>
    </location>
</feature>
<dbReference type="Gene3D" id="3.30.1400.10">
    <property type="entry name" value="ZipA, C-terminal FtsZ-binding domain"/>
    <property type="match status" value="1"/>
</dbReference>
<comment type="subcellular location">
    <subcellularLocation>
        <location evidence="8">Cell inner membrane</location>
        <topology evidence="8">Single-pass type I membrane protein</topology>
    </subcellularLocation>
    <text evidence="8">Localizes to the Z ring in an FtsZ-dependent manner.</text>
</comment>
<evidence type="ECO:0000256" key="6">
    <source>
        <dbReference type="ARBA" id="ARBA00023136"/>
    </source>
</evidence>
<evidence type="ECO:0000256" key="4">
    <source>
        <dbReference type="ARBA" id="ARBA00022692"/>
    </source>
</evidence>
<comment type="subunit">
    <text evidence="8">Interacts with FtsZ via their C-terminal domains.</text>
</comment>
<dbReference type="RefSeq" id="WP_099613081.1">
    <property type="nucleotide sequence ID" value="NZ_KZ319367.1"/>
</dbReference>
<dbReference type="Pfam" id="PF04354">
    <property type="entry name" value="ZipA_C"/>
    <property type="match status" value="1"/>
</dbReference>
<accession>A0A2G1UR23</accession>
<feature type="compositionally biased region" description="Acidic residues" evidence="10">
    <location>
        <begin position="44"/>
        <end position="55"/>
    </location>
</feature>
<dbReference type="InterPro" id="IPR007449">
    <property type="entry name" value="ZipA_FtsZ-bd_C"/>
</dbReference>
<evidence type="ECO:0000256" key="3">
    <source>
        <dbReference type="ARBA" id="ARBA00022618"/>
    </source>
</evidence>
<feature type="compositionally biased region" description="Low complexity" evidence="10">
    <location>
        <begin position="182"/>
        <end position="194"/>
    </location>
</feature>
<feature type="domain" description="ZipA C-terminal FtsZ-binding" evidence="11">
    <location>
        <begin position="231"/>
        <end position="361"/>
    </location>
</feature>
<dbReference type="SUPFAM" id="SSF64383">
    <property type="entry name" value="Cell-division protein ZipA, C-terminal domain"/>
    <property type="match status" value="1"/>
</dbReference>
<dbReference type="AlphaFoldDB" id="A0A2G1UR23"/>
<keyword evidence="5 8" id="KW-1133">Transmembrane helix</keyword>
<dbReference type="GO" id="GO:0043093">
    <property type="term" value="P:FtsZ-dependent cytokinesis"/>
    <property type="evidence" value="ECO:0007669"/>
    <property type="project" value="UniProtKB-UniRule"/>
</dbReference>
<comment type="function">
    <text evidence="8 9">Essential cell division protein that stabilizes the FtsZ protofilaments by cross-linking them and that serves as a cytoplasmic membrane anchor for the Z ring. Also required for the recruitment to the septal ring of downstream cell division proteins.</text>
</comment>
<feature type="compositionally biased region" description="Basic and acidic residues" evidence="10">
    <location>
        <begin position="66"/>
        <end position="76"/>
    </location>
</feature>
<comment type="caution">
    <text evidence="12">The sequence shown here is derived from an EMBL/GenBank/DDBJ whole genome shotgun (WGS) entry which is preliminary data.</text>
</comment>
<evidence type="ECO:0000256" key="1">
    <source>
        <dbReference type="ARBA" id="ARBA00022475"/>
    </source>
</evidence>
<dbReference type="Proteomes" id="UP000231409">
    <property type="component" value="Unassembled WGS sequence"/>
</dbReference>
<evidence type="ECO:0000256" key="2">
    <source>
        <dbReference type="ARBA" id="ARBA00022519"/>
    </source>
</evidence>
<dbReference type="GO" id="GO:0000917">
    <property type="term" value="P:division septum assembly"/>
    <property type="evidence" value="ECO:0007669"/>
    <property type="project" value="TreeGrafter"/>
</dbReference>
<proteinExistence type="inferred from homology"/>
<keyword evidence="2 8" id="KW-0997">Cell inner membrane</keyword>
<evidence type="ECO:0000313" key="13">
    <source>
        <dbReference type="Proteomes" id="UP000231409"/>
    </source>
</evidence>
<comment type="similarity">
    <text evidence="8 9">Belongs to the ZipA family.</text>
</comment>
<keyword evidence="1 8" id="KW-1003">Cell membrane</keyword>
<evidence type="ECO:0000256" key="8">
    <source>
        <dbReference type="HAMAP-Rule" id="MF_00509"/>
    </source>
</evidence>
<keyword evidence="4 8" id="KW-0812">Transmembrane</keyword>
<evidence type="ECO:0000256" key="10">
    <source>
        <dbReference type="SAM" id="MobiDB-lite"/>
    </source>
</evidence>
<reference evidence="12 13" key="1">
    <citation type="submission" date="2017-09" db="EMBL/GenBank/DDBJ databases">
        <title>The draft genome sequences of Marinobacter sp. PWS21.</title>
        <authorList>
            <person name="Cao J."/>
        </authorList>
    </citation>
    <scope>NUCLEOTIDE SEQUENCE [LARGE SCALE GENOMIC DNA]</scope>
    <source>
        <strain evidence="12 13">PWS21</strain>
    </source>
</reference>